<dbReference type="EMBL" id="LBZL01000001">
    <property type="protein sequence ID" value="KKR70829.1"/>
    <property type="molecule type" value="Genomic_DNA"/>
</dbReference>
<organism evidence="3 4">
    <name type="scientific">Candidatus Nomurabacteria bacterium GW2011_GWB1_40_7</name>
    <dbReference type="NCBI Taxonomy" id="1618744"/>
    <lineage>
        <taxon>Bacteria</taxon>
        <taxon>Candidatus Nomuraibacteriota</taxon>
    </lineage>
</organism>
<keyword evidence="1" id="KW-0175">Coiled coil</keyword>
<evidence type="ECO:0000256" key="2">
    <source>
        <dbReference type="SAM" id="MobiDB-lite"/>
    </source>
</evidence>
<evidence type="ECO:0000313" key="4">
    <source>
        <dbReference type="Proteomes" id="UP000034452"/>
    </source>
</evidence>
<comment type="caution">
    <text evidence="3">The sequence shown here is derived from an EMBL/GenBank/DDBJ whole genome shotgun (WGS) entry which is preliminary data.</text>
</comment>
<feature type="coiled-coil region" evidence="1">
    <location>
        <begin position="306"/>
        <end position="333"/>
    </location>
</feature>
<evidence type="ECO:0000256" key="1">
    <source>
        <dbReference type="SAM" id="Coils"/>
    </source>
</evidence>
<gene>
    <name evidence="3" type="ORF">UU13_C0001G0057</name>
</gene>
<feature type="region of interest" description="Disordered" evidence="2">
    <location>
        <begin position="346"/>
        <end position="374"/>
    </location>
</feature>
<dbReference type="Proteomes" id="UP000034452">
    <property type="component" value="Unassembled WGS sequence"/>
</dbReference>
<sequence length="374" mass="43369">MNMRNLAENFPPSRPELYTSEGQKFKRKLELVGDLDKEKSAEEELVNNEELLSAYLNGFLMKHRRKLGVAGSFAVPLAMVGNRFIAKCLEFTDEQIDTLVKKFNTRFGAYLNEKTGYSNDLTGKQLDSVGIKSAIKYIRSREKVFENSTNKLHYFFENNLDARYKIDLIEVETSANEHGELIIETINLIQVKSGELSPKEREDIFNDHKEWNDSVNSFELRQKNIFLEKLTEEVLKKNSAEAKDLLLDICSDPEKREFKPDAFIATLDLGEINDRHKVYILLRYAKLLRRMVPGIQKEYNLNEEYTNAVLDAIKKLEDRIRKLEKELEPLKDPDVNSVTVVIGEKTGKIERSDPRNLSGNNKRKTERNILRFKK</sequence>
<dbReference type="AlphaFoldDB" id="A0A0G0T1D2"/>
<name>A0A0G0T1D2_9BACT</name>
<evidence type="ECO:0000313" key="3">
    <source>
        <dbReference type="EMBL" id="KKR70829.1"/>
    </source>
</evidence>
<accession>A0A0G0T1D2</accession>
<feature type="compositionally biased region" description="Basic residues" evidence="2">
    <location>
        <begin position="361"/>
        <end position="374"/>
    </location>
</feature>
<reference evidence="3 4" key="1">
    <citation type="journal article" date="2015" name="Nature">
        <title>rRNA introns, odd ribosomes, and small enigmatic genomes across a large radiation of phyla.</title>
        <authorList>
            <person name="Brown C.T."/>
            <person name="Hug L.A."/>
            <person name="Thomas B.C."/>
            <person name="Sharon I."/>
            <person name="Castelle C.J."/>
            <person name="Singh A."/>
            <person name="Wilkins M.J."/>
            <person name="Williams K.H."/>
            <person name="Banfield J.F."/>
        </authorList>
    </citation>
    <scope>NUCLEOTIDE SEQUENCE [LARGE SCALE GENOMIC DNA]</scope>
</reference>
<proteinExistence type="predicted"/>
<protein>
    <submittedName>
        <fullName evidence="3">Uncharacterized protein</fullName>
    </submittedName>
</protein>